<keyword evidence="1" id="KW-1133">Transmembrane helix</keyword>
<protein>
    <submittedName>
        <fullName evidence="2">Uncharacterized protein</fullName>
    </submittedName>
</protein>
<keyword evidence="1" id="KW-0812">Transmembrane</keyword>
<keyword evidence="1" id="KW-0472">Membrane</keyword>
<gene>
    <name evidence="2" type="ORF">AAE3_LOCUS7258</name>
</gene>
<dbReference type="AlphaFoldDB" id="A0A8S0WSP1"/>
<reference evidence="2 3" key="1">
    <citation type="submission" date="2020-01" db="EMBL/GenBank/DDBJ databases">
        <authorList>
            <person name="Gupta K D."/>
        </authorList>
    </citation>
    <scope>NUCLEOTIDE SEQUENCE [LARGE SCALE GENOMIC DNA]</scope>
</reference>
<dbReference type="Proteomes" id="UP000467700">
    <property type="component" value="Unassembled WGS sequence"/>
</dbReference>
<comment type="caution">
    <text evidence="2">The sequence shown here is derived from an EMBL/GenBank/DDBJ whole genome shotgun (WGS) entry which is preliminary data.</text>
</comment>
<evidence type="ECO:0000313" key="2">
    <source>
        <dbReference type="EMBL" id="CAA7264646.1"/>
    </source>
</evidence>
<accession>A0A8S0WSP1</accession>
<organism evidence="2 3">
    <name type="scientific">Cyclocybe aegerita</name>
    <name type="common">Black poplar mushroom</name>
    <name type="synonym">Agrocybe aegerita</name>
    <dbReference type="NCBI Taxonomy" id="1973307"/>
    <lineage>
        <taxon>Eukaryota</taxon>
        <taxon>Fungi</taxon>
        <taxon>Dikarya</taxon>
        <taxon>Basidiomycota</taxon>
        <taxon>Agaricomycotina</taxon>
        <taxon>Agaricomycetes</taxon>
        <taxon>Agaricomycetidae</taxon>
        <taxon>Agaricales</taxon>
        <taxon>Agaricineae</taxon>
        <taxon>Bolbitiaceae</taxon>
        <taxon>Cyclocybe</taxon>
    </lineage>
</organism>
<dbReference type="EMBL" id="CACVBS010000046">
    <property type="protein sequence ID" value="CAA7264646.1"/>
    <property type="molecule type" value="Genomic_DNA"/>
</dbReference>
<feature type="transmembrane region" description="Helical" evidence="1">
    <location>
        <begin position="70"/>
        <end position="91"/>
    </location>
</feature>
<keyword evidence="3" id="KW-1185">Reference proteome</keyword>
<proteinExistence type="predicted"/>
<name>A0A8S0WSP1_CYCAE</name>
<evidence type="ECO:0000256" key="1">
    <source>
        <dbReference type="SAM" id="Phobius"/>
    </source>
</evidence>
<feature type="transmembrane region" description="Helical" evidence="1">
    <location>
        <begin position="41"/>
        <end position="63"/>
    </location>
</feature>
<evidence type="ECO:0000313" key="3">
    <source>
        <dbReference type="Proteomes" id="UP000467700"/>
    </source>
</evidence>
<sequence length="140" mass="14643">MSCSSSPCSGQCGVGVAGRGCVVCVVTPRLPTVTPSTHNSLVALVLVSLTLVLISLTLVLILPPPSFRPALTLVLISLTLMLISLTLVLVLPPPLFRPALALLSIQPLPLPSSYPCRHSSFLSCCARSCAVLTFIFVPHA</sequence>